<dbReference type="Proteomes" id="UP000185674">
    <property type="component" value="Chromosome"/>
</dbReference>
<reference evidence="1 2" key="1">
    <citation type="submission" date="2016-08" db="EMBL/GenBank/DDBJ databases">
        <title>Complete genome sequence of Acinetobacter baylyi strain GFJ2.</title>
        <authorList>
            <person name="Tabata M."/>
            <person name="Kuboki S."/>
            <person name="Gibu N."/>
            <person name="Kinouchi Y."/>
            <person name="Vangnai A."/>
            <person name="Kasai D."/>
            <person name="Fukuda M."/>
        </authorList>
    </citation>
    <scope>NUCLEOTIDE SEQUENCE [LARGE SCALE GENOMIC DNA]</scope>
    <source>
        <strain evidence="1 2">GFJ2</strain>
    </source>
</reference>
<dbReference type="InterPro" id="IPR029058">
    <property type="entry name" value="AB_hydrolase_fold"/>
</dbReference>
<name>A0A1P8ELX9_9GAMM</name>
<proteinExistence type="predicted"/>
<dbReference type="GO" id="GO:0016787">
    <property type="term" value="F:hydrolase activity"/>
    <property type="evidence" value="ECO:0007669"/>
    <property type="project" value="InterPro"/>
</dbReference>
<dbReference type="EMBL" id="CP016896">
    <property type="protein sequence ID" value="APV37193.1"/>
    <property type="molecule type" value="Genomic_DNA"/>
</dbReference>
<organism evidence="1 2">
    <name type="scientific">Acinetobacter soli</name>
    <dbReference type="NCBI Taxonomy" id="487316"/>
    <lineage>
        <taxon>Bacteria</taxon>
        <taxon>Pseudomonadati</taxon>
        <taxon>Pseudomonadota</taxon>
        <taxon>Gammaproteobacteria</taxon>
        <taxon>Moraxellales</taxon>
        <taxon>Moraxellaceae</taxon>
        <taxon>Acinetobacter</taxon>
    </lineage>
</organism>
<dbReference type="PANTHER" id="PTHR15394">
    <property type="entry name" value="SERINE HYDROLASE RBBP9"/>
    <property type="match status" value="1"/>
</dbReference>
<dbReference type="InterPro" id="IPR010662">
    <property type="entry name" value="RBBP9/YdeN"/>
</dbReference>
<dbReference type="SUPFAM" id="SSF53474">
    <property type="entry name" value="alpha/beta-Hydrolases"/>
    <property type="match status" value="1"/>
</dbReference>
<sequence length="185" mass="21201">MQHVYVLHGYSASPEDHWFQDIKNQLSSDQTQVTLIHFPDSAYPDVKAWQGTLDHHIPKIDDTTFFVAHSLGVISLLHFFHRHQIQYLGGMLLVSGFREALPALPELDDYIAQSQQIPQTLQCRAGAYMYLSDHDAYVPPEWSIRLALKLNIPYEQIAHAGHFLAEDGYTTFPALVKRLHHMLRA</sequence>
<dbReference type="Pfam" id="PF06821">
    <property type="entry name" value="Ser_hydrolase"/>
    <property type="match status" value="1"/>
</dbReference>
<dbReference type="AlphaFoldDB" id="A0A1P8ELX9"/>
<dbReference type="PANTHER" id="PTHR15394:SF3">
    <property type="entry name" value="SERINE HYDROLASE RBBP9"/>
    <property type="match status" value="1"/>
</dbReference>
<dbReference type="eggNOG" id="COG3545">
    <property type="taxonomic scope" value="Bacteria"/>
</dbReference>
<gene>
    <name evidence="1" type="ORF">BEN76_14765</name>
</gene>
<protein>
    <submittedName>
        <fullName evidence="1">Signal peptide-containing protein</fullName>
    </submittedName>
</protein>
<evidence type="ECO:0000313" key="1">
    <source>
        <dbReference type="EMBL" id="APV37193.1"/>
    </source>
</evidence>
<dbReference type="STRING" id="487316.BEN76_14765"/>
<dbReference type="RefSeq" id="WP_076033398.1">
    <property type="nucleotide sequence ID" value="NZ_CP016896.1"/>
</dbReference>
<dbReference type="Gene3D" id="3.40.50.1820">
    <property type="entry name" value="alpha/beta hydrolase"/>
    <property type="match status" value="1"/>
</dbReference>
<accession>A0A1P8ELX9</accession>
<dbReference type="KEGG" id="asol:BEN76_14765"/>
<evidence type="ECO:0000313" key="2">
    <source>
        <dbReference type="Proteomes" id="UP000185674"/>
    </source>
</evidence>